<comment type="caution">
    <text evidence="1">The sequence shown here is derived from an EMBL/GenBank/DDBJ whole genome shotgun (WGS) entry which is preliminary data.</text>
</comment>
<protein>
    <submittedName>
        <fullName evidence="1">Uncharacterized protein</fullName>
    </submittedName>
</protein>
<dbReference type="EMBL" id="LAZR01057833">
    <property type="protein sequence ID" value="KKK71218.1"/>
    <property type="molecule type" value="Genomic_DNA"/>
</dbReference>
<proteinExistence type="predicted"/>
<name>A0A0F8XQG1_9ZZZZ</name>
<gene>
    <name evidence="1" type="ORF">LCGC14_2916130</name>
</gene>
<sequence length="125" mass="14172">MKKPIKFRCSNLVAEIINDGINISPEGNVGASDANYLFQWLTSAVIYLKFTYPEFEPLSDYGKLITIDQFRKDIMLGCFDDYDGSGCLATESKQSNVSVSVSSFARIDSNHDFPEWVTHVIWFNK</sequence>
<dbReference type="AlphaFoldDB" id="A0A0F8XQG1"/>
<organism evidence="1">
    <name type="scientific">marine sediment metagenome</name>
    <dbReference type="NCBI Taxonomy" id="412755"/>
    <lineage>
        <taxon>unclassified sequences</taxon>
        <taxon>metagenomes</taxon>
        <taxon>ecological metagenomes</taxon>
    </lineage>
</organism>
<evidence type="ECO:0000313" key="1">
    <source>
        <dbReference type="EMBL" id="KKK71218.1"/>
    </source>
</evidence>
<accession>A0A0F8XQG1</accession>
<reference evidence="1" key="1">
    <citation type="journal article" date="2015" name="Nature">
        <title>Complex archaea that bridge the gap between prokaryotes and eukaryotes.</title>
        <authorList>
            <person name="Spang A."/>
            <person name="Saw J.H."/>
            <person name="Jorgensen S.L."/>
            <person name="Zaremba-Niedzwiedzka K."/>
            <person name="Martijn J."/>
            <person name="Lind A.E."/>
            <person name="van Eijk R."/>
            <person name="Schleper C."/>
            <person name="Guy L."/>
            <person name="Ettema T.J."/>
        </authorList>
    </citation>
    <scope>NUCLEOTIDE SEQUENCE</scope>
</reference>